<accession>A0A6C0KEX9</accession>
<sequence>MIVLWYDGSRSVDLGAIETNTENVMRMPVTKGAVAQTVAFLALAAVLTDTRCGLPGPAAEPHDRRALDGEEAIGGGGDELKAHLRA</sequence>
<protein>
    <submittedName>
        <fullName evidence="2">Uncharacterized protein</fullName>
    </submittedName>
</protein>
<proteinExistence type="predicted"/>
<evidence type="ECO:0000256" key="1">
    <source>
        <dbReference type="SAM" id="MobiDB-lite"/>
    </source>
</evidence>
<evidence type="ECO:0000313" key="2">
    <source>
        <dbReference type="EMBL" id="QHU15230.1"/>
    </source>
</evidence>
<reference evidence="2" key="1">
    <citation type="journal article" date="2020" name="Nature">
        <title>Giant virus diversity and host interactions through global metagenomics.</title>
        <authorList>
            <person name="Schulz F."/>
            <person name="Roux S."/>
            <person name="Paez-Espino D."/>
            <person name="Jungbluth S."/>
            <person name="Walsh D.A."/>
            <person name="Denef V.J."/>
            <person name="McMahon K.D."/>
            <person name="Konstantinidis K.T."/>
            <person name="Eloe-Fadrosh E.A."/>
            <person name="Kyrpides N.C."/>
            <person name="Woyke T."/>
        </authorList>
    </citation>
    <scope>NUCLEOTIDE SEQUENCE</scope>
    <source>
        <strain evidence="2">GVMAG-S-1103017-68</strain>
    </source>
</reference>
<feature type="region of interest" description="Disordered" evidence="1">
    <location>
        <begin position="56"/>
        <end position="86"/>
    </location>
</feature>
<dbReference type="AlphaFoldDB" id="A0A6C0KEX9"/>
<organism evidence="2">
    <name type="scientific">viral metagenome</name>
    <dbReference type="NCBI Taxonomy" id="1070528"/>
    <lineage>
        <taxon>unclassified sequences</taxon>
        <taxon>metagenomes</taxon>
        <taxon>organismal metagenomes</taxon>
    </lineage>
</organism>
<dbReference type="EMBL" id="MN740854">
    <property type="protein sequence ID" value="QHU15230.1"/>
    <property type="molecule type" value="Genomic_DNA"/>
</dbReference>
<name>A0A6C0KEX9_9ZZZZ</name>